<dbReference type="AlphaFoldDB" id="A0A0C3DZT7"/>
<dbReference type="HOGENOM" id="CLU_3088635_0_0_1"/>
<dbReference type="Proteomes" id="UP000053989">
    <property type="component" value="Unassembled WGS sequence"/>
</dbReference>
<name>A0A0C3DZT7_9AGAM</name>
<reference evidence="1 2" key="1">
    <citation type="submission" date="2014-04" db="EMBL/GenBank/DDBJ databases">
        <authorList>
            <consortium name="DOE Joint Genome Institute"/>
            <person name="Kuo A."/>
            <person name="Kohler A."/>
            <person name="Nagy L.G."/>
            <person name="Floudas D."/>
            <person name="Copeland A."/>
            <person name="Barry K.W."/>
            <person name="Cichocki N."/>
            <person name="Veneault-Fourrey C."/>
            <person name="LaButti K."/>
            <person name="Lindquist E.A."/>
            <person name="Lipzen A."/>
            <person name="Lundell T."/>
            <person name="Morin E."/>
            <person name="Murat C."/>
            <person name="Sun H."/>
            <person name="Tunlid A."/>
            <person name="Henrissat B."/>
            <person name="Grigoriev I.V."/>
            <person name="Hibbett D.S."/>
            <person name="Martin F."/>
            <person name="Nordberg H.P."/>
            <person name="Cantor M.N."/>
            <person name="Hua S.X."/>
        </authorList>
    </citation>
    <scope>NUCLEOTIDE SEQUENCE [LARGE SCALE GENOMIC DNA]</scope>
    <source>
        <strain evidence="1 2">Foug A</strain>
    </source>
</reference>
<organism evidence="1 2">
    <name type="scientific">Scleroderma citrinum Foug A</name>
    <dbReference type="NCBI Taxonomy" id="1036808"/>
    <lineage>
        <taxon>Eukaryota</taxon>
        <taxon>Fungi</taxon>
        <taxon>Dikarya</taxon>
        <taxon>Basidiomycota</taxon>
        <taxon>Agaricomycotina</taxon>
        <taxon>Agaricomycetes</taxon>
        <taxon>Agaricomycetidae</taxon>
        <taxon>Boletales</taxon>
        <taxon>Sclerodermatineae</taxon>
        <taxon>Sclerodermataceae</taxon>
        <taxon>Scleroderma</taxon>
    </lineage>
</organism>
<sequence>MPLGAQRSVACGVMPRSHVLSKENQPDCITTRLSTHLEEVCIPSTNDDHGRD</sequence>
<proteinExistence type="predicted"/>
<dbReference type="EMBL" id="KN822049">
    <property type="protein sequence ID" value="KIM61739.1"/>
    <property type="molecule type" value="Genomic_DNA"/>
</dbReference>
<keyword evidence="2" id="KW-1185">Reference proteome</keyword>
<dbReference type="InParanoid" id="A0A0C3DZT7"/>
<gene>
    <name evidence="1" type="ORF">SCLCIDRAFT_1215832</name>
</gene>
<protein>
    <submittedName>
        <fullName evidence="1">Uncharacterized protein</fullName>
    </submittedName>
</protein>
<accession>A0A0C3DZT7</accession>
<evidence type="ECO:0000313" key="2">
    <source>
        <dbReference type="Proteomes" id="UP000053989"/>
    </source>
</evidence>
<reference evidence="2" key="2">
    <citation type="submission" date="2015-01" db="EMBL/GenBank/DDBJ databases">
        <title>Evolutionary Origins and Diversification of the Mycorrhizal Mutualists.</title>
        <authorList>
            <consortium name="DOE Joint Genome Institute"/>
            <consortium name="Mycorrhizal Genomics Consortium"/>
            <person name="Kohler A."/>
            <person name="Kuo A."/>
            <person name="Nagy L.G."/>
            <person name="Floudas D."/>
            <person name="Copeland A."/>
            <person name="Barry K.W."/>
            <person name="Cichocki N."/>
            <person name="Veneault-Fourrey C."/>
            <person name="LaButti K."/>
            <person name="Lindquist E.A."/>
            <person name="Lipzen A."/>
            <person name="Lundell T."/>
            <person name="Morin E."/>
            <person name="Murat C."/>
            <person name="Riley R."/>
            <person name="Ohm R."/>
            <person name="Sun H."/>
            <person name="Tunlid A."/>
            <person name="Henrissat B."/>
            <person name="Grigoriev I.V."/>
            <person name="Hibbett D.S."/>
            <person name="Martin F."/>
        </authorList>
    </citation>
    <scope>NUCLEOTIDE SEQUENCE [LARGE SCALE GENOMIC DNA]</scope>
    <source>
        <strain evidence="2">Foug A</strain>
    </source>
</reference>
<evidence type="ECO:0000313" key="1">
    <source>
        <dbReference type="EMBL" id="KIM61739.1"/>
    </source>
</evidence>